<dbReference type="EC" id="2.7.7.7" evidence="3"/>
<dbReference type="Pfam" id="PF17657">
    <property type="entry name" value="DNA_pol3_finger"/>
    <property type="match status" value="1"/>
</dbReference>
<evidence type="ECO:0000256" key="8">
    <source>
        <dbReference type="ARBA" id="ARBA00022932"/>
    </source>
</evidence>
<dbReference type="GO" id="GO:0003887">
    <property type="term" value="F:DNA-directed DNA polymerase activity"/>
    <property type="evidence" value="ECO:0007669"/>
    <property type="project" value="UniProtKB-KW"/>
</dbReference>
<dbReference type="GO" id="GO:0008408">
    <property type="term" value="F:3'-5' exonuclease activity"/>
    <property type="evidence" value="ECO:0007669"/>
    <property type="project" value="InterPro"/>
</dbReference>
<name>A0A833HRP4_9FIRM</name>
<dbReference type="Gene3D" id="3.20.20.140">
    <property type="entry name" value="Metal-dependent hydrolases"/>
    <property type="match status" value="1"/>
</dbReference>
<dbReference type="InterPro" id="IPR004805">
    <property type="entry name" value="DnaE2/DnaE/PolC"/>
</dbReference>
<dbReference type="SUPFAM" id="SSF89550">
    <property type="entry name" value="PHP domain-like"/>
    <property type="match status" value="1"/>
</dbReference>
<dbReference type="NCBIfam" id="NF004226">
    <property type="entry name" value="PRK05673.1"/>
    <property type="match status" value="1"/>
</dbReference>
<comment type="function">
    <text evidence="9">DNA polymerase III is a complex, multichain enzyme responsible for most of the replicative synthesis in bacteria. This DNA polymerase also exhibits 3' to 5' exonuclease activity. The alpha chain is the DNA polymerase.</text>
</comment>
<dbReference type="InterPro" id="IPR041931">
    <property type="entry name" value="DNA_pol3_alpha_thumb_dom"/>
</dbReference>
<evidence type="ECO:0000256" key="2">
    <source>
        <dbReference type="ARBA" id="ARBA00009496"/>
    </source>
</evidence>
<dbReference type="OrthoDB" id="9803237at2"/>
<dbReference type="Gene3D" id="1.10.150.870">
    <property type="match status" value="1"/>
</dbReference>
<dbReference type="GO" id="GO:0003676">
    <property type="term" value="F:nucleic acid binding"/>
    <property type="evidence" value="ECO:0007669"/>
    <property type="project" value="InterPro"/>
</dbReference>
<dbReference type="Pfam" id="PF02811">
    <property type="entry name" value="PHP"/>
    <property type="match status" value="1"/>
</dbReference>
<comment type="catalytic activity">
    <reaction evidence="10">
        <text>DNA(n) + a 2'-deoxyribonucleoside 5'-triphosphate = DNA(n+1) + diphosphate</text>
        <dbReference type="Rhea" id="RHEA:22508"/>
        <dbReference type="Rhea" id="RHEA-COMP:17339"/>
        <dbReference type="Rhea" id="RHEA-COMP:17340"/>
        <dbReference type="ChEBI" id="CHEBI:33019"/>
        <dbReference type="ChEBI" id="CHEBI:61560"/>
        <dbReference type="ChEBI" id="CHEBI:173112"/>
        <dbReference type="EC" id="2.7.7.7"/>
    </reaction>
</comment>
<evidence type="ECO:0000256" key="4">
    <source>
        <dbReference type="ARBA" id="ARBA00019114"/>
    </source>
</evidence>
<reference evidence="12 13" key="1">
    <citation type="submission" date="2019-10" db="EMBL/GenBank/DDBJ databases">
        <title>Alkaliphilus serpentinus sp. nov. and Alkaliphilus pronyensis sp. nov., two novel anaerobic alkaliphilic species isolated from the serpentinized-hosted hydrothermal field of the Prony Bay (New Caledonia).</title>
        <authorList>
            <person name="Postec A."/>
        </authorList>
    </citation>
    <scope>NUCLEOTIDE SEQUENCE [LARGE SCALE GENOMIC DNA]</scope>
    <source>
        <strain evidence="12 13">LacT</strain>
    </source>
</reference>
<feature type="domain" description="Polymerase/histidinol phosphatase N-terminal" evidence="11">
    <location>
        <begin position="5"/>
        <end position="72"/>
    </location>
</feature>
<evidence type="ECO:0000313" key="12">
    <source>
        <dbReference type="EMBL" id="KAB3533504.1"/>
    </source>
</evidence>
<comment type="similarity">
    <text evidence="2">Belongs to the DNA polymerase type-C family. DnaE subfamily.</text>
</comment>
<gene>
    <name evidence="12" type="ORF">F8153_00165</name>
</gene>
<dbReference type="SMART" id="SM00481">
    <property type="entry name" value="POLIIIAc"/>
    <property type="match status" value="1"/>
</dbReference>
<dbReference type="AlphaFoldDB" id="A0A833HRP4"/>
<dbReference type="Proteomes" id="UP000465601">
    <property type="component" value="Unassembled WGS sequence"/>
</dbReference>
<dbReference type="Pfam" id="PF07733">
    <property type="entry name" value="DNA_pol3_alpha"/>
    <property type="match status" value="1"/>
</dbReference>
<evidence type="ECO:0000256" key="3">
    <source>
        <dbReference type="ARBA" id="ARBA00012417"/>
    </source>
</evidence>
<dbReference type="CDD" id="cd12113">
    <property type="entry name" value="PHP_PolIIIA_DnaE3"/>
    <property type="match status" value="1"/>
</dbReference>
<evidence type="ECO:0000256" key="1">
    <source>
        <dbReference type="ARBA" id="ARBA00004496"/>
    </source>
</evidence>
<evidence type="ECO:0000256" key="10">
    <source>
        <dbReference type="ARBA" id="ARBA00049244"/>
    </source>
</evidence>
<evidence type="ECO:0000256" key="9">
    <source>
        <dbReference type="ARBA" id="ARBA00025611"/>
    </source>
</evidence>
<evidence type="ECO:0000313" key="13">
    <source>
        <dbReference type="Proteomes" id="UP000465601"/>
    </source>
</evidence>
<dbReference type="EMBL" id="WBZB01000002">
    <property type="protein sequence ID" value="KAB3533504.1"/>
    <property type="molecule type" value="Genomic_DNA"/>
</dbReference>
<evidence type="ECO:0000259" key="11">
    <source>
        <dbReference type="SMART" id="SM00481"/>
    </source>
</evidence>
<dbReference type="InterPro" id="IPR004013">
    <property type="entry name" value="PHP_dom"/>
</dbReference>
<dbReference type="NCBIfam" id="NF005298">
    <property type="entry name" value="PRK06826.1"/>
    <property type="match status" value="1"/>
</dbReference>
<proteinExistence type="inferred from homology"/>
<dbReference type="Pfam" id="PF14579">
    <property type="entry name" value="HHH_6"/>
    <property type="match status" value="1"/>
</dbReference>
<dbReference type="InterPro" id="IPR003141">
    <property type="entry name" value="Pol/His_phosphatase_N"/>
</dbReference>
<dbReference type="InterPro" id="IPR029460">
    <property type="entry name" value="DNAPol_HHH"/>
</dbReference>
<dbReference type="RefSeq" id="WP_151864321.1">
    <property type="nucleotide sequence ID" value="NZ_WBZB01000002.1"/>
</dbReference>
<dbReference type="PANTHER" id="PTHR32294:SF0">
    <property type="entry name" value="DNA POLYMERASE III SUBUNIT ALPHA"/>
    <property type="match status" value="1"/>
</dbReference>
<dbReference type="GO" id="GO:0006260">
    <property type="term" value="P:DNA replication"/>
    <property type="evidence" value="ECO:0007669"/>
    <property type="project" value="UniProtKB-KW"/>
</dbReference>
<keyword evidence="8" id="KW-0239">DNA-directed DNA polymerase</keyword>
<dbReference type="CDD" id="cd04485">
    <property type="entry name" value="DnaE_OBF"/>
    <property type="match status" value="1"/>
</dbReference>
<evidence type="ECO:0000256" key="5">
    <source>
        <dbReference type="ARBA" id="ARBA00022679"/>
    </source>
</evidence>
<keyword evidence="13" id="KW-1185">Reference proteome</keyword>
<organism evidence="12 13">
    <name type="scientific">Alkaliphilus serpentinus</name>
    <dbReference type="NCBI Taxonomy" id="1482731"/>
    <lineage>
        <taxon>Bacteria</taxon>
        <taxon>Bacillati</taxon>
        <taxon>Bacillota</taxon>
        <taxon>Clostridia</taxon>
        <taxon>Peptostreptococcales</taxon>
        <taxon>Natronincolaceae</taxon>
        <taxon>Alkaliphilus</taxon>
    </lineage>
</organism>
<dbReference type="InterPro" id="IPR040982">
    <property type="entry name" value="DNA_pol3_finger"/>
</dbReference>
<dbReference type="InterPro" id="IPR011708">
    <property type="entry name" value="DNA_pol3_alpha_NTPase_dom"/>
</dbReference>
<dbReference type="InterPro" id="IPR004365">
    <property type="entry name" value="NA-bd_OB_tRNA"/>
</dbReference>
<keyword evidence="6 12" id="KW-0548">Nucleotidyltransferase</keyword>
<evidence type="ECO:0000256" key="6">
    <source>
        <dbReference type="ARBA" id="ARBA00022695"/>
    </source>
</evidence>
<dbReference type="GO" id="GO:0005737">
    <property type="term" value="C:cytoplasm"/>
    <property type="evidence" value="ECO:0007669"/>
    <property type="project" value="UniProtKB-SubCell"/>
</dbReference>
<sequence>MGDFVHLHVHTEYSLLDGFTTIHKMMDHVKGLGMKSIAITDHGSMFGVVDFYKMAKKKGIKPIIGCEVYTAQRSLMDRDPVLDKNMGHLVLLAENHEGYQNLIRLVSIGYTKGFYYKPRIDYDVLKEYSKGLICLSGCLAGDIQQLLLKGLYDKAKEQALSLQKLFGKNNFFLEIQDHGLKEQKQINNHLVKLSRETGIPLVATNDSHYINRDDSEAHDILLCIQTGKILEDQERLKFPNDEFYLKSTEEMEGLFPYAPEAISNTVLIAERCNVDFDFNTIHLPQYTNPNEGRVEEYLRKLCYEGLKQRYGETTPELVERLEYELGVIEKMGYTEYFLIVWDFIKYAKDHDIPVGPGRGSAAGSIVAYVLGITDIDPIKYSLIFERFLNPERISMPDIDIDFCYERREEVIEYVKRKYGEDRVAQIITFGTMAARAAIRDVGRVINMPYNEVDQIAKQIPFAIGMTIEKALEVNPQLRQMAEDDEGARYLLDMAQKLEGMPRHASTHAAGVVISKDILDRYVPLYMHDNSVTTQFPMGTLEELGLLKMDFLGLRTLTVIKDALDLIEANHGVKIDFSNSCYEDEKVYELISKGDTLGLFQLESAGMIQFMKELKPTSFEDVVAGISLFRPGPMDSIPTYIRCKNNPSEIRYKHKLLEPILNVTYGCMVYQEQVMQVVRDLAGYSYGRSDLVRRAMSKKKMEVMEEERKHFIYGKIDEDGNVEIPGCLRNGVPEKIANEIYDEMIDFANYAFNKSHAAAYAVLAYQTGYLKVYYPVEFMAALMTSVMGNTSKVAHYIQDCRRMGIEVLKPDINKSYSKFTVEDGKIRFGLAAVKNVGLSIIDAIARARDEKGVFISFYDFCQKVDSKDMNKRAVESLIKCGAFDCLGAFRAQLLAIYEGVLEGVSNDKKRNIKGQIALFDVLEDETISFKEDLLPNIKEFNDKMKLSMEKEVIGLYISGHPLSELEKELKLETDLSSSQLLEMAEDPTAYNYKDGDTVRVGGLIIDRSLKTTKNGQTMAFITLEDLYGTIECIVFPKTYTRFQRYLEVDSSIIVEGGLNFKEEEVPKILSNKIKPLVKGQAKGVKLIIKGARELALLEGTKPLLRQYHGSVPIYIYLESQNKTMRAHRDLWVKLEEDLITRLKETFGRECVIID</sequence>
<comment type="subcellular location">
    <subcellularLocation>
        <location evidence="1">Cytoplasm</location>
    </subcellularLocation>
</comment>
<dbReference type="Gene3D" id="1.10.10.1600">
    <property type="entry name" value="Bacterial DNA polymerase III alpha subunit, thumb domain"/>
    <property type="match status" value="1"/>
</dbReference>
<comment type="caution">
    <text evidence="12">The sequence shown here is derived from an EMBL/GenBank/DDBJ whole genome shotgun (WGS) entry which is preliminary data.</text>
</comment>
<keyword evidence="5 12" id="KW-0808">Transferase</keyword>
<dbReference type="Pfam" id="PF01336">
    <property type="entry name" value="tRNA_anti-codon"/>
    <property type="match status" value="1"/>
</dbReference>
<dbReference type="InterPro" id="IPR016195">
    <property type="entry name" value="Pol/histidinol_Pase-like"/>
</dbReference>
<protein>
    <recommendedName>
        <fullName evidence="4">DNA polymerase III subunit alpha</fullName>
        <ecNumber evidence="3">2.7.7.7</ecNumber>
    </recommendedName>
</protein>
<dbReference type="PANTHER" id="PTHR32294">
    <property type="entry name" value="DNA POLYMERASE III SUBUNIT ALPHA"/>
    <property type="match status" value="1"/>
</dbReference>
<keyword evidence="7" id="KW-0235">DNA replication</keyword>
<dbReference type="NCBIfam" id="TIGR00594">
    <property type="entry name" value="polc"/>
    <property type="match status" value="1"/>
</dbReference>
<accession>A0A833HRP4</accession>
<evidence type="ECO:0000256" key="7">
    <source>
        <dbReference type="ARBA" id="ARBA00022705"/>
    </source>
</evidence>